<evidence type="ECO:0000313" key="2">
    <source>
        <dbReference type="EMBL" id="MBD1389435.1"/>
    </source>
</evidence>
<reference evidence="2" key="1">
    <citation type="submission" date="2020-09" db="EMBL/GenBank/DDBJ databases">
        <title>A novel bacterium of genus Neiella, isolated from South China Sea.</title>
        <authorList>
            <person name="Huang H."/>
            <person name="Mo K."/>
            <person name="Hu Y."/>
        </authorList>
    </citation>
    <scope>NUCLEOTIDE SEQUENCE</scope>
    <source>
        <strain evidence="2">HB171785</strain>
    </source>
</reference>
<evidence type="ECO:0008006" key="4">
    <source>
        <dbReference type="Google" id="ProtNLM"/>
    </source>
</evidence>
<dbReference type="Pfam" id="PF14460">
    <property type="entry name" value="Prok-E2_D"/>
    <property type="match status" value="1"/>
</dbReference>
<protein>
    <recommendedName>
        <fullName evidence="4">PRTRC system protein B</fullName>
    </recommendedName>
</protein>
<gene>
    <name evidence="2" type="ORF">IC617_08350</name>
</gene>
<dbReference type="Proteomes" id="UP000638014">
    <property type="component" value="Unassembled WGS sequence"/>
</dbReference>
<organism evidence="2 3">
    <name type="scientific">Neiella litorisoli</name>
    <dbReference type="NCBI Taxonomy" id="2771431"/>
    <lineage>
        <taxon>Bacteria</taxon>
        <taxon>Pseudomonadati</taxon>
        <taxon>Pseudomonadota</taxon>
        <taxon>Gammaproteobacteria</taxon>
        <taxon>Alteromonadales</taxon>
        <taxon>Echinimonadaceae</taxon>
        <taxon>Neiella</taxon>
    </lineage>
</organism>
<keyword evidence="3" id="KW-1185">Reference proteome</keyword>
<dbReference type="EMBL" id="JACXAF010000009">
    <property type="protein sequence ID" value="MBD1389435.1"/>
    <property type="molecule type" value="Genomic_DNA"/>
</dbReference>
<name>A0A8J6QH36_9GAMM</name>
<comment type="caution">
    <text evidence="2">The sequence shown here is derived from an EMBL/GenBank/DDBJ whole genome shotgun (WGS) entry which is preliminary data.</text>
</comment>
<evidence type="ECO:0000313" key="3">
    <source>
        <dbReference type="Proteomes" id="UP000638014"/>
    </source>
</evidence>
<evidence type="ECO:0000256" key="1">
    <source>
        <dbReference type="SAM" id="MobiDB-lite"/>
    </source>
</evidence>
<dbReference type="AlphaFoldDB" id="A0A8J6QH36"/>
<proteinExistence type="predicted"/>
<feature type="compositionally biased region" description="Polar residues" evidence="1">
    <location>
        <begin position="1"/>
        <end position="15"/>
    </location>
</feature>
<sequence>MQVATQVEINSQTPIGANRNIPDDPTPEKAWVFYSGNINYDVKCTGIVEHSIRNGKLGAAKPLNEAQILEAVNQLDASSACSTSMIPEQVLLNTPTRLAWYSKRRVGVMWIRNGGTHHLMVEWPPLLWRVDFQRQPVLYVRALLHNTRPSEKTRTFKAPLMNISDNGAVCQGTATLPRQIDIAAIPAIEATIYESVFTHVNGRDTFAGIGNDNSRHIAKWRSLAQSTGRVRRGDLTLCETVGEFIGGRA</sequence>
<dbReference type="InterPro" id="IPR032787">
    <property type="entry name" value="Prok-E2_D"/>
</dbReference>
<accession>A0A8J6QH36</accession>
<feature type="region of interest" description="Disordered" evidence="1">
    <location>
        <begin position="1"/>
        <end position="23"/>
    </location>
</feature>
<dbReference type="RefSeq" id="WP_191144542.1">
    <property type="nucleotide sequence ID" value="NZ_JACXAF010000009.1"/>
</dbReference>